<organism evidence="1 3">
    <name type="scientific">Clostridium septicum</name>
    <dbReference type="NCBI Taxonomy" id="1504"/>
    <lineage>
        <taxon>Bacteria</taxon>
        <taxon>Bacillati</taxon>
        <taxon>Bacillota</taxon>
        <taxon>Clostridia</taxon>
        <taxon>Eubacteriales</taxon>
        <taxon>Clostridiaceae</taxon>
        <taxon>Clostridium</taxon>
    </lineage>
</organism>
<dbReference type="EMBL" id="CP023671">
    <property type="protein sequence ID" value="AYE35700.1"/>
    <property type="molecule type" value="Genomic_DNA"/>
</dbReference>
<dbReference type="Proteomes" id="UP001055437">
    <property type="component" value="Chromosome"/>
</dbReference>
<dbReference type="AlphaFoldDB" id="A0A9N7PKI3"/>
<dbReference type="GeneID" id="303562070"/>
<evidence type="ECO:0000313" key="2">
    <source>
        <dbReference type="EMBL" id="USS02315.1"/>
    </source>
</evidence>
<dbReference type="RefSeq" id="WP_083089629.1">
    <property type="nucleotide sequence ID" value="NZ_CABMIZ010000051.1"/>
</dbReference>
<accession>A0A9N7PKI3</accession>
<keyword evidence="4" id="KW-1185">Reference proteome</keyword>
<dbReference type="Proteomes" id="UP000280586">
    <property type="component" value="Chromosome"/>
</dbReference>
<gene>
    <name evidence="1" type="ORF">CP523_15370</name>
    <name evidence="2" type="ORF">NH397_07845</name>
</gene>
<protein>
    <submittedName>
        <fullName evidence="1">Uncharacterized protein</fullName>
    </submittedName>
</protein>
<reference evidence="2" key="2">
    <citation type="submission" date="2022-06" db="EMBL/GenBank/DDBJ databases">
        <authorList>
            <person name="Holder M.E."/>
            <person name="Ajami N.J."/>
            <person name="Petrosino J.F."/>
        </authorList>
    </citation>
    <scope>NUCLEOTIDE SEQUENCE</scope>
    <source>
        <strain evidence="2">RMA 8861</strain>
    </source>
</reference>
<name>A0A9N7PKI3_CLOSE</name>
<dbReference type="KEGG" id="csep:CP523_15370"/>
<sequence length="125" mass="14270">MKISNEKIVNSIGVLSKVTGMDLNIKVSYAIAKNISKIEKELEIYNKEKGKLIDKYAFKDEEGKIKSNKDGAVDIDDIENWNKDIKELLEIENDIDIHLIEIEDLSKCSCNITPGELMLISYMFK</sequence>
<dbReference type="OrthoDB" id="1936043at2"/>
<reference evidence="1 3" key="1">
    <citation type="submission" date="2017-09" db="EMBL/GenBank/DDBJ databases">
        <authorList>
            <person name="Thomas P."/>
            <person name="Seyboldt C."/>
        </authorList>
    </citation>
    <scope>NUCLEOTIDE SEQUENCE [LARGE SCALE GENOMIC DNA]</scope>
    <source>
        <strain evidence="1 3">DSM 7534</strain>
    </source>
</reference>
<dbReference type="EMBL" id="CP099799">
    <property type="protein sequence ID" value="USS02315.1"/>
    <property type="molecule type" value="Genomic_DNA"/>
</dbReference>
<evidence type="ECO:0000313" key="4">
    <source>
        <dbReference type="Proteomes" id="UP001055437"/>
    </source>
</evidence>
<evidence type="ECO:0000313" key="3">
    <source>
        <dbReference type="Proteomes" id="UP000280586"/>
    </source>
</evidence>
<evidence type="ECO:0000313" key="1">
    <source>
        <dbReference type="EMBL" id="AYE35700.1"/>
    </source>
</evidence>
<proteinExistence type="predicted"/>